<dbReference type="Gene3D" id="3.40.640.10">
    <property type="entry name" value="Type I PLP-dependent aspartate aminotransferase-like (Major domain)"/>
    <property type="match status" value="1"/>
</dbReference>
<dbReference type="Proteomes" id="UP000649617">
    <property type="component" value="Unassembled WGS sequence"/>
</dbReference>
<dbReference type="GO" id="GO:0008483">
    <property type="term" value="F:transaminase activity"/>
    <property type="evidence" value="ECO:0007669"/>
    <property type="project" value="TreeGrafter"/>
</dbReference>
<dbReference type="SUPFAM" id="SSF53383">
    <property type="entry name" value="PLP-dependent transferases"/>
    <property type="match status" value="1"/>
</dbReference>
<dbReference type="Gene3D" id="3.90.1150.10">
    <property type="entry name" value="Aspartate Aminotransferase, domain 1"/>
    <property type="match status" value="1"/>
</dbReference>
<dbReference type="PANTHER" id="PTHR30244">
    <property type="entry name" value="TRANSAMINASE"/>
    <property type="match status" value="1"/>
</dbReference>
<dbReference type="OrthoDB" id="426821at2759"/>
<dbReference type="PANTHER" id="PTHR30244:SF34">
    <property type="entry name" value="DTDP-4-AMINO-4,6-DIDEOXYGALACTOSE TRANSAMINASE"/>
    <property type="match status" value="1"/>
</dbReference>
<dbReference type="AlphaFoldDB" id="A0A812TJ65"/>
<accession>A0A812TJ65</accession>
<keyword evidence="2" id="KW-1185">Reference proteome</keyword>
<proteinExistence type="predicted"/>
<dbReference type="InterPro" id="IPR015422">
    <property type="entry name" value="PyrdxlP-dep_Trfase_small"/>
</dbReference>
<dbReference type="InterPro" id="IPR015421">
    <property type="entry name" value="PyrdxlP-dep_Trfase_major"/>
</dbReference>
<evidence type="ECO:0000313" key="2">
    <source>
        <dbReference type="Proteomes" id="UP000649617"/>
    </source>
</evidence>
<dbReference type="EMBL" id="CAJNIZ010032223">
    <property type="protein sequence ID" value="CAE7535596.1"/>
    <property type="molecule type" value="Genomic_DNA"/>
</dbReference>
<dbReference type="GO" id="GO:0000271">
    <property type="term" value="P:polysaccharide biosynthetic process"/>
    <property type="evidence" value="ECO:0007669"/>
    <property type="project" value="TreeGrafter"/>
</dbReference>
<name>A0A812TJ65_SYMPI</name>
<dbReference type="PIRSF" id="PIRSF000390">
    <property type="entry name" value="PLP_StrS"/>
    <property type="match status" value="1"/>
</dbReference>
<dbReference type="Pfam" id="PF01041">
    <property type="entry name" value="DegT_DnrJ_EryC1"/>
    <property type="match status" value="1"/>
</dbReference>
<dbReference type="InterPro" id="IPR000653">
    <property type="entry name" value="DegT/StrS_aminotransferase"/>
</dbReference>
<reference evidence="1" key="1">
    <citation type="submission" date="2021-02" db="EMBL/GenBank/DDBJ databases">
        <authorList>
            <person name="Dougan E. K."/>
            <person name="Rhodes N."/>
            <person name="Thang M."/>
            <person name="Chan C."/>
        </authorList>
    </citation>
    <scope>NUCLEOTIDE SEQUENCE</scope>
</reference>
<dbReference type="InterPro" id="IPR015424">
    <property type="entry name" value="PyrdxlP-dep_Trfase"/>
</dbReference>
<gene>
    <name evidence="1" type="primary">rfbE</name>
    <name evidence="1" type="ORF">SPIL2461_LOCUS14145</name>
</gene>
<comment type="caution">
    <text evidence="1">The sequence shown here is derived from an EMBL/GenBank/DDBJ whole genome shotgun (WGS) entry which is preliminary data.</text>
</comment>
<dbReference type="GO" id="GO:0030170">
    <property type="term" value="F:pyridoxal phosphate binding"/>
    <property type="evidence" value="ECO:0007669"/>
    <property type="project" value="TreeGrafter"/>
</dbReference>
<sequence>MFQLNFEPDFVDAFTAGARDILCSGRPLSENQFTRTFERAFAKLVHAPFALATTSGTMALDIAMRGIGVAGKVVIIPSNTFFATQVAASNAGAILEWVDIEPEYMQVCPLSLEAVFKKHAPGSVAAVVLVHIAGIISPHFQKIRQLCQENGAALIEDAAHAHTAAFSDSEQAGTIGDVAAFSFFPTKVMTAGEAGIVTTQCEDLFKKMQSIKEFGKDVDGPKSRLVQVRRDGTNGRISEFTGLLGFLECGRVASRVARRNELLKRFAEKLDCRCYKVIMQPRGLSAAYKCVVILLGPVRGCREELRNFAQERGVSFTGEVYFRPVHRMPAHKETAAASLELPVTDDLCANHVCPPLYPELTHEDVDYICDIMPQPKIFSSVFSACLNFPGMPSRKRRTARLRPMSQFIRSSEKASCTDPCARCTDPCGPASCISL</sequence>
<protein>
    <submittedName>
        <fullName evidence="1">RfbE protein</fullName>
    </submittedName>
</protein>
<evidence type="ECO:0000313" key="1">
    <source>
        <dbReference type="EMBL" id="CAE7535596.1"/>
    </source>
</evidence>
<organism evidence="1 2">
    <name type="scientific">Symbiodinium pilosum</name>
    <name type="common">Dinoflagellate</name>
    <dbReference type="NCBI Taxonomy" id="2952"/>
    <lineage>
        <taxon>Eukaryota</taxon>
        <taxon>Sar</taxon>
        <taxon>Alveolata</taxon>
        <taxon>Dinophyceae</taxon>
        <taxon>Suessiales</taxon>
        <taxon>Symbiodiniaceae</taxon>
        <taxon>Symbiodinium</taxon>
    </lineage>
</organism>